<dbReference type="EMBL" id="GBXM01096571">
    <property type="protein sequence ID" value="JAH12006.1"/>
    <property type="molecule type" value="Transcribed_RNA"/>
</dbReference>
<sequence>MYSTAETQFCKHTLALRSTKT</sequence>
<name>A0A0E9Q538_ANGAN</name>
<protein>
    <submittedName>
        <fullName evidence="1">Uncharacterized protein</fullName>
    </submittedName>
</protein>
<evidence type="ECO:0000313" key="1">
    <source>
        <dbReference type="EMBL" id="JAH12006.1"/>
    </source>
</evidence>
<reference evidence="1" key="2">
    <citation type="journal article" date="2015" name="Fish Shellfish Immunol.">
        <title>Early steps in the European eel (Anguilla anguilla)-Vibrio vulnificus interaction in the gills: Role of the RtxA13 toxin.</title>
        <authorList>
            <person name="Callol A."/>
            <person name="Pajuelo D."/>
            <person name="Ebbesson L."/>
            <person name="Teles M."/>
            <person name="MacKenzie S."/>
            <person name="Amaro C."/>
        </authorList>
    </citation>
    <scope>NUCLEOTIDE SEQUENCE</scope>
</reference>
<reference evidence="1" key="1">
    <citation type="submission" date="2014-11" db="EMBL/GenBank/DDBJ databases">
        <authorList>
            <person name="Amaro Gonzalez C."/>
        </authorList>
    </citation>
    <scope>NUCLEOTIDE SEQUENCE</scope>
</reference>
<organism evidence="1">
    <name type="scientific">Anguilla anguilla</name>
    <name type="common">European freshwater eel</name>
    <name type="synonym">Muraena anguilla</name>
    <dbReference type="NCBI Taxonomy" id="7936"/>
    <lineage>
        <taxon>Eukaryota</taxon>
        <taxon>Metazoa</taxon>
        <taxon>Chordata</taxon>
        <taxon>Craniata</taxon>
        <taxon>Vertebrata</taxon>
        <taxon>Euteleostomi</taxon>
        <taxon>Actinopterygii</taxon>
        <taxon>Neopterygii</taxon>
        <taxon>Teleostei</taxon>
        <taxon>Anguilliformes</taxon>
        <taxon>Anguillidae</taxon>
        <taxon>Anguilla</taxon>
    </lineage>
</organism>
<accession>A0A0E9Q538</accession>
<proteinExistence type="predicted"/>
<dbReference type="AlphaFoldDB" id="A0A0E9Q538"/>